<accession>A0ACB7RXU1</accession>
<name>A0ACB7RXU1_HYAAI</name>
<organism evidence="1 2">
    <name type="scientific">Hyalomma asiaticum</name>
    <name type="common">Tick</name>
    <dbReference type="NCBI Taxonomy" id="266040"/>
    <lineage>
        <taxon>Eukaryota</taxon>
        <taxon>Metazoa</taxon>
        <taxon>Ecdysozoa</taxon>
        <taxon>Arthropoda</taxon>
        <taxon>Chelicerata</taxon>
        <taxon>Arachnida</taxon>
        <taxon>Acari</taxon>
        <taxon>Parasitiformes</taxon>
        <taxon>Ixodida</taxon>
        <taxon>Ixodoidea</taxon>
        <taxon>Ixodidae</taxon>
        <taxon>Hyalomminae</taxon>
        <taxon>Hyalomma</taxon>
    </lineage>
</organism>
<dbReference type="Proteomes" id="UP000821845">
    <property type="component" value="Chromosome 7"/>
</dbReference>
<evidence type="ECO:0000313" key="1">
    <source>
        <dbReference type="EMBL" id="KAH6926481.1"/>
    </source>
</evidence>
<reference evidence="1" key="1">
    <citation type="submission" date="2020-05" db="EMBL/GenBank/DDBJ databases">
        <title>Large-scale comparative analyses of tick genomes elucidate their genetic diversity and vector capacities.</title>
        <authorList>
            <person name="Jia N."/>
            <person name="Wang J."/>
            <person name="Shi W."/>
            <person name="Du L."/>
            <person name="Sun Y."/>
            <person name="Zhan W."/>
            <person name="Jiang J."/>
            <person name="Wang Q."/>
            <person name="Zhang B."/>
            <person name="Ji P."/>
            <person name="Sakyi L.B."/>
            <person name="Cui X."/>
            <person name="Yuan T."/>
            <person name="Jiang B."/>
            <person name="Yang W."/>
            <person name="Lam T.T.-Y."/>
            <person name="Chang Q."/>
            <person name="Ding S."/>
            <person name="Wang X."/>
            <person name="Zhu J."/>
            <person name="Ruan X."/>
            <person name="Zhao L."/>
            <person name="Wei J."/>
            <person name="Que T."/>
            <person name="Du C."/>
            <person name="Cheng J."/>
            <person name="Dai P."/>
            <person name="Han X."/>
            <person name="Huang E."/>
            <person name="Gao Y."/>
            <person name="Liu J."/>
            <person name="Shao H."/>
            <person name="Ye R."/>
            <person name="Li L."/>
            <person name="Wei W."/>
            <person name="Wang X."/>
            <person name="Wang C."/>
            <person name="Yang T."/>
            <person name="Huo Q."/>
            <person name="Li W."/>
            <person name="Guo W."/>
            <person name="Chen H."/>
            <person name="Zhou L."/>
            <person name="Ni X."/>
            <person name="Tian J."/>
            <person name="Zhou Y."/>
            <person name="Sheng Y."/>
            <person name="Liu T."/>
            <person name="Pan Y."/>
            <person name="Xia L."/>
            <person name="Li J."/>
            <person name="Zhao F."/>
            <person name="Cao W."/>
        </authorList>
    </citation>
    <scope>NUCLEOTIDE SEQUENCE</scope>
    <source>
        <strain evidence="1">Hyas-2018</strain>
    </source>
</reference>
<evidence type="ECO:0000313" key="2">
    <source>
        <dbReference type="Proteomes" id="UP000821845"/>
    </source>
</evidence>
<protein>
    <submittedName>
        <fullName evidence="1">Uncharacterized protein</fullName>
    </submittedName>
</protein>
<comment type="caution">
    <text evidence="1">The sequence shown here is derived from an EMBL/GenBank/DDBJ whole genome shotgun (WGS) entry which is preliminary data.</text>
</comment>
<keyword evidence="2" id="KW-1185">Reference proteome</keyword>
<gene>
    <name evidence="1" type="ORF">HPB50_018798</name>
</gene>
<dbReference type="EMBL" id="CM023487">
    <property type="protein sequence ID" value="KAH6926481.1"/>
    <property type="molecule type" value="Genomic_DNA"/>
</dbReference>
<sequence length="376" mass="41295">MQYSCPRVRVLIAPIPLHDGSPSSLCNQGELPSHQQRPRPHSWIDQRRHFAYECVTTLPHGRHPLYCQYQPALTHRWRKEVSPCAPHVLRTSLCAGCAVGHVACSLRAQAHALVRVVNSAVQVEQCALRHGVPKSKPRVYKSPSEAAVPTAEPCGVPLPPCLNEEEERMDSTACSKRLHNQDSGNDDEGLLKQLANASDPEQPEDGRTVWLPGTFLIRTPHTLPSRRTPKEVPAPAWPYFAWCNGCLLLPRGLLRAHSRLGHCQDSGPPSPVPPAGPQIDQEGFQTVLTKAAQRRARDVTSAALPADPAVVGTVLYRPSAAGFRSSPLLYLAQALSSIQRSILISMTGAFYTTRTLSLQIIANTPPLKRTIYFIFA</sequence>
<proteinExistence type="predicted"/>